<dbReference type="KEGG" id="vg:55001988"/>
<dbReference type="KEGG" id="vg:55001786"/>
<dbReference type="GeneID" id="55001988"/>
<protein>
    <submittedName>
        <fullName evidence="1">Uncharacterized protein</fullName>
    </submittedName>
</protein>
<accession>A0A385EGQ1</accession>
<evidence type="ECO:0000313" key="1">
    <source>
        <dbReference type="EMBL" id="AXQ70405.1"/>
    </source>
</evidence>
<reference evidence="1" key="1">
    <citation type="submission" date="2018-05" db="EMBL/GenBank/DDBJ databases">
        <authorList>
            <person name="Lanie J.A."/>
            <person name="Ng W.-L."/>
            <person name="Kazmierczak K.M."/>
            <person name="Andrzejewski T.M."/>
            <person name="Davidsen T.M."/>
            <person name="Wayne K.J."/>
            <person name="Tettelin H."/>
            <person name="Glass J.I."/>
            <person name="Rusch D."/>
            <person name="Podicherti R."/>
            <person name="Tsui H.-C.T."/>
            <person name="Winkler M.E."/>
        </authorList>
    </citation>
    <scope>NUCLEOTIDE SEQUENCE [LARGE SCALE GENOMIC DNA]</scope>
</reference>
<dbReference type="RefSeq" id="YP_009810764.1">
    <property type="nucleotide sequence ID" value="NC_048049.1"/>
</dbReference>
<evidence type="ECO:0000313" key="2">
    <source>
        <dbReference type="Proteomes" id="UP000257648"/>
    </source>
</evidence>
<organism evidence="1 2">
    <name type="scientific">Synechococcus phage S-T4</name>
    <dbReference type="NCBI Taxonomy" id="2268578"/>
    <lineage>
        <taxon>Viruses</taxon>
        <taxon>Duplodnaviria</taxon>
        <taxon>Heunggongvirae</taxon>
        <taxon>Uroviricota</taxon>
        <taxon>Caudoviricetes</taxon>
        <taxon>Pantevenvirales</taxon>
        <taxon>Kyanoviridae</taxon>
        <taxon>Tamkungvirus</taxon>
        <taxon>Tamkungvirus ST4</taxon>
    </lineage>
</organism>
<reference evidence="2" key="2">
    <citation type="submission" date="2018-05" db="EMBL/GenBank/DDBJ databases">
        <authorList>
            <person name="You S."/>
        </authorList>
    </citation>
    <scope>NUCLEOTIDE SEQUENCE [LARGE SCALE GENOMIC DNA]</scope>
</reference>
<keyword evidence="2" id="KW-1185">Reference proteome</keyword>
<dbReference type="GeneID" id="55001786"/>
<dbReference type="Proteomes" id="UP000257648">
    <property type="component" value="Segment"/>
</dbReference>
<proteinExistence type="predicted"/>
<name>A0A385EGQ1_9CAUD</name>
<dbReference type="EMBL" id="MH412654">
    <property type="protein sequence ID" value="AXQ70607.1"/>
    <property type="molecule type" value="Genomic_DNA"/>
</dbReference>
<dbReference type="EMBL" id="MH412654">
    <property type="protein sequence ID" value="AXQ70405.1"/>
    <property type="molecule type" value="Genomic_DNA"/>
</dbReference>
<dbReference type="RefSeq" id="YP_009810966.1">
    <property type="nucleotide sequence ID" value="NC_048049.1"/>
</dbReference>
<sequence>MFDELWSEINDSQGEIFDVIDYKEEWEEKENKFDVEDYINSNIDY</sequence>